<evidence type="ECO:0000313" key="2">
    <source>
        <dbReference type="EMBL" id="MCY1013633.1"/>
    </source>
</evidence>
<dbReference type="Proteomes" id="UP001150924">
    <property type="component" value="Unassembled WGS sequence"/>
</dbReference>
<dbReference type="AlphaFoldDB" id="A0A9X3J501"/>
<gene>
    <name evidence="2" type="ORF">OV079_50520</name>
</gene>
<proteinExistence type="predicted"/>
<keyword evidence="1" id="KW-0812">Transmembrane</keyword>
<sequence>MDDVCDVAAGVEHRRVAGTPPALLELAALLGGPSDVVLLHRHGVRRAALRRGSETGMAGVRGAASAASEREAERIRCGTATRGIHHVERMLSRSSYTGSTPHAGSTALRPSFLGLVTALVLLTPLSASAAPATAGPTSVPALVAIVMGFGGLGGFVDGLTTDIVYRVNFGGRSVDIGSLGDVLAGSTAAIAIFTVGNALFPEMQLKSFGTDLGESIRIIALSVLSGYAGVRLLNPLTRKLVEQISTDKVQEAARSFKARDEELVINIKEGDRMLYRFDIEKDKLFAEKNTARASELLEGATRSFEIALRMDPLDAEALMGLAKAARRRAEVKELAGASPEADWILALQFLDRITGNNPRAARAFYNKACYRQIRQKGKELAADSARDLTTAFELQPALKQRAASDPDFAAVRDTESFKALIHAA</sequence>
<feature type="transmembrane region" description="Helical" evidence="1">
    <location>
        <begin position="176"/>
        <end position="195"/>
    </location>
</feature>
<evidence type="ECO:0000256" key="1">
    <source>
        <dbReference type="SAM" id="Phobius"/>
    </source>
</evidence>
<feature type="transmembrane region" description="Helical" evidence="1">
    <location>
        <begin position="138"/>
        <end position="156"/>
    </location>
</feature>
<reference evidence="2" key="1">
    <citation type="submission" date="2022-11" db="EMBL/GenBank/DDBJ databases">
        <title>Minimal conservation of predation-associated metabolite biosynthetic gene clusters underscores biosynthetic potential of Myxococcota including descriptions for ten novel species: Archangium lansinium sp. nov., Myxococcus landrumus sp. nov., Nannocystis bai.</title>
        <authorList>
            <person name="Ahearne A."/>
            <person name="Stevens C."/>
            <person name="Phillips K."/>
        </authorList>
    </citation>
    <scope>NUCLEOTIDE SEQUENCE</scope>
    <source>
        <strain evidence="2">Na p29</strain>
    </source>
</reference>
<dbReference type="NCBIfam" id="NF047558">
    <property type="entry name" value="TPR_END_plus"/>
    <property type="match status" value="1"/>
</dbReference>
<dbReference type="InterPro" id="IPR011990">
    <property type="entry name" value="TPR-like_helical_dom_sf"/>
</dbReference>
<feature type="transmembrane region" description="Helical" evidence="1">
    <location>
        <begin position="112"/>
        <end position="132"/>
    </location>
</feature>
<protein>
    <recommendedName>
        <fullName evidence="4">Tetratricopeptide repeat protein</fullName>
    </recommendedName>
</protein>
<dbReference type="Gene3D" id="1.25.40.10">
    <property type="entry name" value="Tetratricopeptide repeat domain"/>
    <property type="match status" value="1"/>
</dbReference>
<comment type="caution">
    <text evidence="2">The sequence shown here is derived from an EMBL/GenBank/DDBJ whole genome shotgun (WGS) entry which is preliminary data.</text>
</comment>
<evidence type="ECO:0000313" key="3">
    <source>
        <dbReference type="Proteomes" id="UP001150924"/>
    </source>
</evidence>
<keyword evidence="1" id="KW-1133">Transmembrane helix</keyword>
<accession>A0A9X3J501</accession>
<name>A0A9X3J501_9BACT</name>
<organism evidence="2 3">
    <name type="scientific">Nannocystis pusilla</name>
    <dbReference type="NCBI Taxonomy" id="889268"/>
    <lineage>
        <taxon>Bacteria</taxon>
        <taxon>Pseudomonadati</taxon>
        <taxon>Myxococcota</taxon>
        <taxon>Polyangia</taxon>
        <taxon>Nannocystales</taxon>
        <taxon>Nannocystaceae</taxon>
        <taxon>Nannocystis</taxon>
    </lineage>
</organism>
<keyword evidence="1" id="KW-0472">Membrane</keyword>
<evidence type="ECO:0008006" key="4">
    <source>
        <dbReference type="Google" id="ProtNLM"/>
    </source>
</evidence>
<dbReference type="EMBL" id="JAPNKE010000002">
    <property type="protein sequence ID" value="MCY1013633.1"/>
    <property type="molecule type" value="Genomic_DNA"/>
</dbReference>
<dbReference type="RefSeq" id="WP_267777705.1">
    <property type="nucleotide sequence ID" value="NZ_JAPNKE010000002.1"/>
</dbReference>
<keyword evidence="3" id="KW-1185">Reference proteome</keyword>